<organism evidence="7 8">
    <name type="scientific">Chitinophaga agrisoli</name>
    <dbReference type="NCBI Taxonomy" id="2607653"/>
    <lineage>
        <taxon>Bacteria</taxon>
        <taxon>Pseudomonadati</taxon>
        <taxon>Bacteroidota</taxon>
        <taxon>Chitinophagia</taxon>
        <taxon>Chitinophagales</taxon>
        <taxon>Chitinophagaceae</taxon>
        <taxon>Chitinophaga</taxon>
    </lineage>
</organism>
<dbReference type="InterPro" id="IPR000866">
    <property type="entry name" value="AhpC/TSA"/>
</dbReference>
<dbReference type="GO" id="GO:0016491">
    <property type="term" value="F:oxidoreductase activity"/>
    <property type="evidence" value="ECO:0007669"/>
    <property type="project" value="InterPro"/>
</dbReference>
<keyword evidence="3" id="KW-1015">Disulfide bond</keyword>
<dbReference type="PANTHER" id="PTHR42852:SF6">
    <property type="entry name" value="THIOL:DISULFIDE INTERCHANGE PROTEIN DSBE"/>
    <property type="match status" value="1"/>
</dbReference>
<keyword evidence="8" id="KW-1185">Reference proteome</keyword>
<evidence type="ECO:0000256" key="5">
    <source>
        <dbReference type="SAM" id="SignalP"/>
    </source>
</evidence>
<reference evidence="7 8" key="2">
    <citation type="submission" date="2019-09" db="EMBL/GenBank/DDBJ databases">
        <authorList>
            <person name="Jin C."/>
        </authorList>
    </citation>
    <scope>NUCLEOTIDE SEQUENCE [LARGE SCALE GENOMIC DNA]</scope>
    <source>
        <strain evidence="7 8">BN140078</strain>
    </source>
</reference>
<keyword evidence="5" id="KW-0732">Signal</keyword>
<reference evidence="7 8" key="1">
    <citation type="submission" date="2019-09" db="EMBL/GenBank/DDBJ databases">
        <title>Chitinophaga ginsengihumi sp. nov., isolated from soil of ginseng rhizosphere.</title>
        <authorList>
            <person name="Lee J."/>
        </authorList>
    </citation>
    <scope>NUCLEOTIDE SEQUENCE [LARGE SCALE GENOMIC DNA]</scope>
    <source>
        <strain evidence="7 8">BN140078</strain>
    </source>
</reference>
<dbReference type="InterPro" id="IPR017937">
    <property type="entry name" value="Thioredoxin_CS"/>
</dbReference>
<dbReference type="GO" id="GO:0017004">
    <property type="term" value="P:cytochrome complex assembly"/>
    <property type="evidence" value="ECO:0007669"/>
    <property type="project" value="UniProtKB-KW"/>
</dbReference>
<dbReference type="PROSITE" id="PS00194">
    <property type="entry name" value="THIOREDOXIN_1"/>
    <property type="match status" value="1"/>
</dbReference>
<dbReference type="Proteomes" id="UP000324611">
    <property type="component" value="Unassembled WGS sequence"/>
</dbReference>
<comment type="caution">
    <text evidence="7">The sequence shown here is derived from an EMBL/GenBank/DDBJ whole genome shotgun (WGS) entry which is preliminary data.</text>
</comment>
<evidence type="ECO:0000259" key="6">
    <source>
        <dbReference type="PROSITE" id="PS51352"/>
    </source>
</evidence>
<dbReference type="RefSeq" id="WP_149836610.1">
    <property type="nucleotide sequence ID" value="NZ_VUOC01000001.1"/>
</dbReference>
<gene>
    <name evidence="7" type="ORF">F0L74_04450</name>
</gene>
<dbReference type="PROSITE" id="PS51352">
    <property type="entry name" value="THIOREDOXIN_2"/>
    <property type="match status" value="1"/>
</dbReference>
<dbReference type="PANTHER" id="PTHR42852">
    <property type="entry name" value="THIOL:DISULFIDE INTERCHANGE PROTEIN DSBE"/>
    <property type="match status" value="1"/>
</dbReference>
<dbReference type="GO" id="GO:0030313">
    <property type="term" value="C:cell envelope"/>
    <property type="evidence" value="ECO:0007669"/>
    <property type="project" value="UniProtKB-SubCell"/>
</dbReference>
<dbReference type="Pfam" id="PF14289">
    <property type="entry name" value="DUF4369"/>
    <property type="match status" value="1"/>
</dbReference>
<dbReference type="SUPFAM" id="SSF52833">
    <property type="entry name" value="Thioredoxin-like"/>
    <property type="match status" value="1"/>
</dbReference>
<proteinExistence type="predicted"/>
<dbReference type="Gene3D" id="3.40.30.10">
    <property type="entry name" value="Glutaredoxin"/>
    <property type="match status" value="1"/>
</dbReference>
<evidence type="ECO:0000313" key="7">
    <source>
        <dbReference type="EMBL" id="KAA2245219.1"/>
    </source>
</evidence>
<feature type="domain" description="Thioredoxin" evidence="6">
    <location>
        <begin position="239"/>
        <end position="390"/>
    </location>
</feature>
<accession>A0A5B2W4T0</accession>
<dbReference type="GO" id="GO:0016209">
    <property type="term" value="F:antioxidant activity"/>
    <property type="evidence" value="ECO:0007669"/>
    <property type="project" value="InterPro"/>
</dbReference>
<evidence type="ECO:0000313" key="8">
    <source>
        <dbReference type="Proteomes" id="UP000324611"/>
    </source>
</evidence>
<protein>
    <submittedName>
        <fullName evidence="7">AhpC/TSA family protein</fullName>
    </submittedName>
</protein>
<evidence type="ECO:0000256" key="2">
    <source>
        <dbReference type="ARBA" id="ARBA00022748"/>
    </source>
</evidence>
<evidence type="ECO:0000256" key="1">
    <source>
        <dbReference type="ARBA" id="ARBA00004196"/>
    </source>
</evidence>
<dbReference type="InterPro" id="IPR036249">
    <property type="entry name" value="Thioredoxin-like_sf"/>
</dbReference>
<keyword evidence="2" id="KW-0201">Cytochrome c-type biogenesis</keyword>
<keyword evidence="4" id="KW-0676">Redox-active center</keyword>
<dbReference type="InterPro" id="IPR050553">
    <property type="entry name" value="Thioredoxin_ResA/DsbE_sf"/>
</dbReference>
<sequence length="390" mass="43052">MRATSILLVTVLFCRAGCLLAQTAPKPFVIEGTLNGGNPDSVRFSYTGAGDQRMETAVPVIGQRFTIKGETDGPGTASLMFVHKGQQMAKDHVQSGKDYKFLFIEPGTMQITGTPAQLEALKLTGSKTQAEFEALNGIVDPIIEEGATLRAAYKKATDIEEKKALNEKMGTLEAQRYGKTYDFMLAHPQSYVTEYYLNFYMPFYSVDSIKKIYTQFSPAQRQDRLGKSIGSILRGMEAGSPGQMATDFKTMDINGKSISLSDFKGKYVILDFWASWCVPCRHSHPHLIQWYNKYKGKGLEIIGIASDDGREAAWKKAIEQDGIGIWHHALAGVDQEKAMKGQESPNDITAKYGVTALPTKLIIDPSGKIVARDVGDGEQIGKELEKIFEH</sequence>
<evidence type="ECO:0000256" key="3">
    <source>
        <dbReference type="ARBA" id="ARBA00023157"/>
    </source>
</evidence>
<feature type="chain" id="PRO_5022748426" evidence="5">
    <location>
        <begin position="22"/>
        <end position="390"/>
    </location>
</feature>
<dbReference type="AlphaFoldDB" id="A0A5B2W4T0"/>
<evidence type="ECO:0000256" key="4">
    <source>
        <dbReference type="ARBA" id="ARBA00023284"/>
    </source>
</evidence>
<dbReference type="EMBL" id="VUOC01000001">
    <property type="protein sequence ID" value="KAA2245219.1"/>
    <property type="molecule type" value="Genomic_DNA"/>
</dbReference>
<feature type="signal peptide" evidence="5">
    <location>
        <begin position="1"/>
        <end position="21"/>
    </location>
</feature>
<dbReference type="CDD" id="cd02966">
    <property type="entry name" value="TlpA_like_family"/>
    <property type="match status" value="1"/>
</dbReference>
<dbReference type="InterPro" id="IPR013766">
    <property type="entry name" value="Thioredoxin_domain"/>
</dbReference>
<comment type="subcellular location">
    <subcellularLocation>
        <location evidence="1">Cell envelope</location>
    </subcellularLocation>
</comment>
<dbReference type="InterPro" id="IPR025380">
    <property type="entry name" value="DUF4369"/>
</dbReference>
<name>A0A5B2W4T0_9BACT</name>
<dbReference type="Pfam" id="PF00578">
    <property type="entry name" value="AhpC-TSA"/>
    <property type="match status" value="1"/>
</dbReference>